<evidence type="ECO:0000313" key="1">
    <source>
        <dbReference type="EMBL" id="MBK7272375.1"/>
    </source>
</evidence>
<name>A0A935IJA0_9MICO</name>
<dbReference type="EMBL" id="JADJIB010000002">
    <property type="protein sequence ID" value="MBK7272375.1"/>
    <property type="molecule type" value="Genomic_DNA"/>
</dbReference>
<dbReference type="AlphaFoldDB" id="A0A935IJA0"/>
<accession>A0A935IJA0</accession>
<reference evidence="1 2" key="1">
    <citation type="submission" date="2020-10" db="EMBL/GenBank/DDBJ databases">
        <title>Connecting structure to function with the recovery of over 1000 high-quality activated sludge metagenome-assembled genomes encoding full-length rRNA genes using long-read sequencing.</title>
        <authorList>
            <person name="Singleton C.M."/>
            <person name="Petriglieri F."/>
            <person name="Kristensen J.M."/>
            <person name="Kirkegaard R.H."/>
            <person name="Michaelsen T.Y."/>
            <person name="Andersen M.H."/>
            <person name="Karst S.M."/>
            <person name="Dueholm M.S."/>
            <person name="Nielsen P.H."/>
            <person name="Albertsen M."/>
        </authorList>
    </citation>
    <scope>NUCLEOTIDE SEQUENCE [LARGE SCALE GENOMIC DNA]</scope>
    <source>
        <strain evidence="1">Ega_18-Q3-R5-49_MAXAC.001</strain>
    </source>
</reference>
<gene>
    <name evidence="1" type="ORF">IPI13_04155</name>
</gene>
<feature type="non-terminal residue" evidence="1">
    <location>
        <position position="434"/>
    </location>
</feature>
<comment type="caution">
    <text evidence="1">The sequence shown here is derived from an EMBL/GenBank/DDBJ whole genome shotgun (WGS) entry which is preliminary data.</text>
</comment>
<organism evidence="1 2">
    <name type="scientific">Candidatus Phosphoribacter hodrii</name>
    <dbReference type="NCBI Taxonomy" id="2953743"/>
    <lineage>
        <taxon>Bacteria</taxon>
        <taxon>Bacillati</taxon>
        <taxon>Actinomycetota</taxon>
        <taxon>Actinomycetes</taxon>
        <taxon>Micrococcales</taxon>
        <taxon>Dermatophilaceae</taxon>
        <taxon>Candidatus Phosphoribacter</taxon>
    </lineage>
</organism>
<protein>
    <submittedName>
        <fullName evidence="1">Uncharacterized protein</fullName>
    </submittedName>
</protein>
<dbReference type="Proteomes" id="UP000726105">
    <property type="component" value="Unassembled WGS sequence"/>
</dbReference>
<sequence>MNSEMGFTNVAVSLRAPRATVVIPNDRRWPYFARRALEFLSQTRGGARGTILPLGPIGANPAVIRLLRRYDPDHLLPLMASLTDIEEIQPGVQSLLVDGKPVPPMKRLDFIRGAEEHAPHLKPLLSEEQVSDARRELNTFVDDDGHARIYAVHPLQTPDPLLSLASPIGGAVNFETGHPLLDLAIGLHRGIAASPTKVQRLTQGDLTRFQVSSAIVPADRAFPTPQLPTPADATVAGLREITTGFHRDRGRLVVLGRTADDFALALAWGHFAGPVVWLPVTRSQTTWLADFGRALDMARRYGSAPIRVTSVSLSITRCDALMSALRATGRLGSVGEPEPWVYVDPFALDPTARTDLRLDERWDQRFALPSSRDEAGANSMATRFPLMRPVDGSGHDHWLVDVVADSAPILSFAGFPIERLLAPEQDRWETLVRA</sequence>
<proteinExistence type="predicted"/>
<evidence type="ECO:0000313" key="2">
    <source>
        <dbReference type="Proteomes" id="UP000726105"/>
    </source>
</evidence>